<keyword evidence="3" id="KW-1185">Reference proteome</keyword>
<dbReference type="EMBL" id="SMOL01000160">
    <property type="protein sequence ID" value="KAB2626170.1"/>
    <property type="molecule type" value="Genomic_DNA"/>
</dbReference>
<reference evidence="2 3" key="1">
    <citation type="submission" date="2019-09" db="EMBL/GenBank/DDBJ databases">
        <authorList>
            <person name="Ou C."/>
        </authorList>
    </citation>
    <scope>NUCLEOTIDE SEQUENCE [LARGE SCALE GENOMIC DNA]</scope>
    <source>
        <strain evidence="2">S2</strain>
        <tissue evidence="2">Leaf</tissue>
    </source>
</reference>
<proteinExistence type="predicted"/>
<protein>
    <submittedName>
        <fullName evidence="2">Uncharacterized protein</fullName>
    </submittedName>
</protein>
<evidence type="ECO:0000313" key="3">
    <source>
        <dbReference type="Proteomes" id="UP000327157"/>
    </source>
</evidence>
<sequence>MRLELVQSHHRNKNHCNQKASSASTMSLHARGKIECPVLEPSSGNFLSSLLATTP</sequence>
<evidence type="ECO:0000313" key="2">
    <source>
        <dbReference type="EMBL" id="KAB2626170.1"/>
    </source>
</evidence>
<reference evidence="3" key="2">
    <citation type="submission" date="2019-10" db="EMBL/GenBank/DDBJ databases">
        <title>A de novo genome assembly of a pear dwarfing rootstock.</title>
        <authorList>
            <person name="Wang F."/>
            <person name="Wang J."/>
            <person name="Li S."/>
            <person name="Zhang Y."/>
            <person name="Fang M."/>
            <person name="Ma L."/>
            <person name="Zhao Y."/>
            <person name="Jiang S."/>
        </authorList>
    </citation>
    <scope>NUCLEOTIDE SEQUENCE [LARGE SCALE GENOMIC DNA]</scope>
</reference>
<feature type="region of interest" description="Disordered" evidence="1">
    <location>
        <begin position="1"/>
        <end position="24"/>
    </location>
</feature>
<evidence type="ECO:0000256" key="1">
    <source>
        <dbReference type="SAM" id="MobiDB-lite"/>
    </source>
</evidence>
<accession>A0A5N5HKV4</accession>
<organism evidence="2 3">
    <name type="scientific">Pyrus ussuriensis x Pyrus communis</name>
    <dbReference type="NCBI Taxonomy" id="2448454"/>
    <lineage>
        <taxon>Eukaryota</taxon>
        <taxon>Viridiplantae</taxon>
        <taxon>Streptophyta</taxon>
        <taxon>Embryophyta</taxon>
        <taxon>Tracheophyta</taxon>
        <taxon>Spermatophyta</taxon>
        <taxon>Magnoliopsida</taxon>
        <taxon>eudicotyledons</taxon>
        <taxon>Gunneridae</taxon>
        <taxon>Pentapetalae</taxon>
        <taxon>rosids</taxon>
        <taxon>fabids</taxon>
        <taxon>Rosales</taxon>
        <taxon>Rosaceae</taxon>
        <taxon>Amygdaloideae</taxon>
        <taxon>Maleae</taxon>
        <taxon>Pyrus</taxon>
    </lineage>
</organism>
<gene>
    <name evidence="2" type="ORF">D8674_017830</name>
</gene>
<dbReference type="Proteomes" id="UP000327157">
    <property type="component" value="Chromosome 16"/>
</dbReference>
<reference evidence="2 3" key="3">
    <citation type="submission" date="2019-11" db="EMBL/GenBank/DDBJ databases">
        <title>A de novo genome assembly of a pear dwarfing rootstock.</title>
        <authorList>
            <person name="Wang F."/>
            <person name="Wang J."/>
            <person name="Li S."/>
            <person name="Zhang Y."/>
            <person name="Fang M."/>
            <person name="Ma L."/>
            <person name="Zhao Y."/>
            <person name="Jiang S."/>
        </authorList>
    </citation>
    <scope>NUCLEOTIDE SEQUENCE [LARGE SCALE GENOMIC DNA]</scope>
    <source>
        <strain evidence="2">S2</strain>
        <tissue evidence="2">Leaf</tissue>
    </source>
</reference>
<name>A0A5N5HKV4_9ROSA</name>
<dbReference type="AlphaFoldDB" id="A0A5N5HKV4"/>
<comment type="caution">
    <text evidence="2">The sequence shown here is derived from an EMBL/GenBank/DDBJ whole genome shotgun (WGS) entry which is preliminary data.</text>
</comment>